<keyword evidence="2 5" id="KW-0812">Transmembrane</keyword>
<reference evidence="6 7" key="1">
    <citation type="submission" date="2021-06" db="EMBL/GenBank/DDBJ databases">
        <title>Actinoplanes lichenicola sp. nov., and Actinoplanes ovalisporus sp. nov., isolated from lichen in Thailand.</title>
        <authorList>
            <person name="Saeng-In P."/>
            <person name="Kanchanasin P."/>
            <person name="Yuki M."/>
            <person name="Kudo T."/>
            <person name="Ohkuma M."/>
            <person name="Phongsopitanun W."/>
            <person name="Tanasupawat S."/>
        </authorList>
    </citation>
    <scope>NUCLEOTIDE SEQUENCE [LARGE SCALE GENOMIC DNA]</scope>
    <source>
        <strain evidence="6 7">NBRC 110975</strain>
    </source>
</reference>
<evidence type="ECO:0000313" key="7">
    <source>
        <dbReference type="Proteomes" id="UP001519654"/>
    </source>
</evidence>
<organism evidence="6 7">
    <name type="scientific">Paractinoplanes bogorensis</name>
    <dbReference type="NCBI Taxonomy" id="1610840"/>
    <lineage>
        <taxon>Bacteria</taxon>
        <taxon>Bacillati</taxon>
        <taxon>Actinomycetota</taxon>
        <taxon>Actinomycetes</taxon>
        <taxon>Micromonosporales</taxon>
        <taxon>Micromonosporaceae</taxon>
        <taxon>Paractinoplanes</taxon>
    </lineage>
</organism>
<dbReference type="Gene3D" id="1.10.357.140">
    <property type="entry name" value="UbiA prenyltransferase"/>
    <property type="match status" value="1"/>
</dbReference>
<evidence type="ECO:0000256" key="4">
    <source>
        <dbReference type="ARBA" id="ARBA00023136"/>
    </source>
</evidence>
<feature type="transmembrane region" description="Helical" evidence="5">
    <location>
        <begin position="141"/>
        <end position="164"/>
    </location>
</feature>
<dbReference type="Pfam" id="PF01040">
    <property type="entry name" value="UbiA"/>
    <property type="match status" value="1"/>
</dbReference>
<evidence type="ECO:0000256" key="3">
    <source>
        <dbReference type="ARBA" id="ARBA00022989"/>
    </source>
</evidence>
<evidence type="ECO:0000313" key="6">
    <source>
        <dbReference type="EMBL" id="MBU2668002.1"/>
    </source>
</evidence>
<keyword evidence="4 5" id="KW-0472">Membrane</keyword>
<dbReference type="RefSeq" id="WP_215792253.1">
    <property type="nucleotide sequence ID" value="NZ_JAHKKG010000010.1"/>
</dbReference>
<accession>A0ABS5YX34</accession>
<evidence type="ECO:0000256" key="2">
    <source>
        <dbReference type="ARBA" id="ARBA00022692"/>
    </source>
</evidence>
<comment type="caution">
    <text evidence="6">The sequence shown here is derived from an EMBL/GenBank/DDBJ whole genome shotgun (WGS) entry which is preliminary data.</text>
</comment>
<dbReference type="GO" id="GO:0016757">
    <property type="term" value="F:glycosyltransferase activity"/>
    <property type="evidence" value="ECO:0007669"/>
    <property type="project" value="UniProtKB-KW"/>
</dbReference>
<feature type="transmembrane region" description="Helical" evidence="5">
    <location>
        <begin position="278"/>
        <end position="297"/>
    </location>
</feature>
<dbReference type="EMBL" id="JAHKKG010000010">
    <property type="protein sequence ID" value="MBU2668002.1"/>
    <property type="molecule type" value="Genomic_DNA"/>
</dbReference>
<comment type="subcellular location">
    <subcellularLocation>
        <location evidence="1">Membrane</location>
        <topology evidence="1">Multi-pass membrane protein</topology>
    </subcellularLocation>
</comment>
<feature type="transmembrane region" description="Helical" evidence="5">
    <location>
        <begin position="49"/>
        <end position="67"/>
    </location>
</feature>
<dbReference type="Proteomes" id="UP001519654">
    <property type="component" value="Unassembled WGS sequence"/>
</dbReference>
<feature type="transmembrane region" description="Helical" evidence="5">
    <location>
        <begin position="99"/>
        <end position="129"/>
    </location>
</feature>
<dbReference type="CDD" id="cd13963">
    <property type="entry name" value="PT_UbiA_2"/>
    <property type="match status" value="1"/>
</dbReference>
<feature type="transmembrane region" description="Helical" evidence="5">
    <location>
        <begin position="170"/>
        <end position="189"/>
    </location>
</feature>
<gene>
    <name evidence="6" type="ORF">KOI35_31270</name>
</gene>
<proteinExistence type="predicted"/>
<evidence type="ECO:0000256" key="1">
    <source>
        <dbReference type="ARBA" id="ARBA00004141"/>
    </source>
</evidence>
<name>A0ABS5YX34_9ACTN</name>
<keyword evidence="7" id="KW-1185">Reference proteome</keyword>
<keyword evidence="6" id="KW-0328">Glycosyltransferase</keyword>
<sequence>MTATAVLPDTSLASSLLRTARPRQWIKNLLVVAVPGASGALFTTGALRGVLLAFVAFTLAAVGTYFINDAADVEADRRHPVKRHRPIAAGELGVSDARWIGYGSAIAALGLAVAVSWSFAACVAAYLALTAAYSARLKHVPVLDVLIVAGGFLLRAVGGGAATATSTSNWFLLVILLGSLYLVIAKRIGELNRTAQGAPGRRVLAGYSAPWLQQISSMTLSGTVLAYAAWAFPYLGGDVALPLLAASLVPFLAALMRYSLLVAHGAGEAPERVLTSDIFLIGSGLLWVAMAGGALYLA</sequence>
<keyword evidence="3 5" id="KW-1133">Transmembrane helix</keyword>
<feature type="transmembrane region" description="Helical" evidence="5">
    <location>
        <begin position="210"/>
        <end position="233"/>
    </location>
</feature>
<evidence type="ECO:0000256" key="5">
    <source>
        <dbReference type="SAM" id="Phobius"/>
    </source>
</evidence>
<dbReference type="EC" id="2.4.2.45" evidence="6"/>
<dbReference type="InterPro" id="IPR044878">
    <property type="entry name" value="UbiA_sf"/>
</dbReference>
<keyword evidence="6" id="KW-0808">Transferase</keyword>
<dbReference type="InterPro" id="IPR000537">
    <property type="entry name" value="UbiA_prenyltransferase"/>
</dbReference>
<feature type="transmembrane region" description="Helical" evidence="5">
    <location>
        <begin position="239"/>
        <end position="258"/>
    </location>
</feature>
<dbReference type="NCBIfam" id="NF008978">
    <property type="entry name" value="PRK12324.1-4"/>
    <property type="match status" value="1"/>
</dbReference>
<protein>
    <submittedName>
        <fullName evidence="6">Decaprenyl-phosphate phosphoribosyltransferase</fullName>
        <ecNumber evidence="6">2.4.2.45</ecNumber>
    </submittedName>
</protein>